<dbReference type="Proteomes" id="UP001551695">
    <property type="component" value="Unassembled WGS sequence"/>
</dbReference>
<evidence type="ECO:0000313" key="1">
    <source>
        <dbReference type="EMBL" id="MEV0712052.1"/>
    </source>
</evidence>
<reference evidence="1 2" key="1">
    <citation type="submission" date="2024-06" db="EMBL/GenBank/DDBJ databases">
        <title>The Natural Products Discovery Center: Release of the First 8490 Sequenced Strains for Exploring Actinobacteria Biosynthetic Diversity.</title>
        <authorList>
            <person name="Kalkreuter E."/>
            <person name="Kautsar S.A."/>
            <person name="Yang D."/>
            <person name="Bader C.D."/>
            <person name="Teijaro C.N."/>
            <person name="Fluegel L."/>
            <person name="Davis C.M."/>
            <person name="Simpson J.R."/>
            <person name="Lauterbach L."/>
            <person name="Steele A.D."/>
            <person name="Gui C."/>
            <person name="Meng S."/>
            <person name="Li G."/>
            <person name="Viehrig K."/>
            <person name="Ye F."/>
            <person name="Su P."/>
            <person name="Kiefer A.F."/>
            <person name="Nichols A."/>
            <person name="Cepeda A.J."/>
            <person name="Yan W."/>
            <person name="Fan B."/>
            <person name="Jiang Y."/>
            <person name="Adhikari A."/>
            <person name="Zheng C.-J."/>
            <person name="Schuster L."/>
            <person name="Cowan T.M."/>
            <person name="Smanski M.J."/>
            <person name="Chevrette M.G."/>
            <person name="De Carvalho L.P.S."/>
            <person name="Shen B."/>
        </authorList>
    </citation>
    <scope>NUCLEOTIDE SEQUENCE [LARGE SCALE GENOMIC DNA]</scope>
    <source>
        <strain evidence="1 2">NPDC050403</strain>
    </source>
</reference>
<gene>
    <name evidence="1" type="ORF">AB0I48_31275</name>
</gene>
<keyword evidence="2" id="KW-1185">Reference proteome</keyword>
<dbReference type="EMBL" id="JBFAKC010000018">
    <property type="protein sequence ID" value="MEV0712052.1"/>
    <property type="molecule type" value="Genomic_DNA"/>
</dbReference>
<accession>A0ABV3G2Z6</accession>
<sequence length="153" mass="16628">MAVIVERRSKWYFSDYGVYGPAVTTPVTGRGRVPLRTLVFEAMAHYRPEVFTDPARAGIHFHGGGREELLRIRADIEEPGDLCYAQMDDRGLTIAGTLGQAAAIAAHLRRHIPADTPLRMVTRGAECDLMPGVTVDTITAALTPADILADAAR</sequence>
<proteinExistence type="predicted"/>
<dbReference type="RefSeq" id="WP_157978970.1">
    <property type="nucleotide sequence ID" value="NZ_JBFAKC010000018.1"/>
</dbReference>
<evidence type="ECO:0000313" key="2">
    <source>
        <dbReference type="Proteomes" id="UP001551695"/>
    </source>
</evidence>
<comment type="caution">
    <text evidence="1">The sequence shown here is derived from an EMBL/GenBank/DDBJ whole genome shotgun (WGS) entry which is preliminary data.</text>
</comment>
<name>A0ABV3G2Z6_9NOCA</name>
<organism evidence="1 2">
    <name type="scientific">Nocardia aurea</name>
    <dbReference type="NCBI Taxonomy" id="2144174"/>
    <lineage>
        <taxon>Bacteria</taxon>
        <taxon>Bacillati</taxon>
        <taxon>Actinomycetota</taxon>
        <taxon>Actinomycetes</taxon>
        <taxon>Mycobacteriales</taxon>
        <taxon>Nocardiaceae</taxon>
        <taxon>Nocardia</taxon>
    </lineage>
</organism>
<protein>
    <submittedName>
        <fullName evidence="1">Uncharacterized protein</fullName>
    </submittedName>
</protein>